<dbReference type="SMART" id="SM00387">
    <property type="entry name" value="HATPase_c"/>
    <property type="match status" value="1"/>
</dbReference>
<dbReference type="Pfam" id="PF01627">
    <property type="entry name" value="Hpt"/>
    <property type="match status" value="1"/>
</dbReference>
<feature type="chain" id="PRO_5002200340" description="Virulence sensor protein BvgS" evidence="22">
    <location>
        <begin position="33"/>
        <end position="1238"/>
    </location>
</feature>
<sequence>MPAPHRLYPRSLICLAQALLAWALLAWAPAQASQELTLVGKAAVPDVEITLDGDDWRWLARKRVLTLGVYAPDIPPFDVTYDERYEGLTADYMAIIAHNLGVQAKVLRYPTREQAVGALESGQIDLIGTVNGIEGRLQSLRLSVPYAADHPVLVMPIGARRAPPADLAGQRLAVDANYLPRETLQQAYPQATLHYFPSSEQALAAVAYGQADVFIGDALTTSHLVSQSYFNDVRVVAPAQIVTGGESFGVRADNTRLLRVVNAVLEAIPASERRSLIYRWGLGSSISLDFARPAYSAREQQWMANHPVVKVAVLNLFAPFTLFRTDEQFGGISAAVLQLLQLRTGLDFQIIGVDTVEELIAKLRSGEADMAGALFVNAARESVLSFSRPYVRNGLVIVTRQDPAAPADADHLDGRTIAMVRNSAAIPLLQQRYPQAKVVTADNPTEAMLLVADGQADAVVQTQISASYYVNRYFAGKLRIASALDLPPAEIALATARGQTELISILNKALYSISNDELASIVSRWRGSDGDPRTWYAYRNEIYLLIGLGLLSALLFLSWIVYLRRQIRQRKRAERALNDQLEFMRVLIDGTPNPIYVRDKEGRMLLCNDAYLDTFGVTADAVLGKTIPEANVVGDPALAREMHEFLLTRMAAEREPRFEDRDVTLHGRTRHVYQWTVPYGDSLGELKGIIGGWIDITERAELLRELHDAKESADAANRAKTTFLATMSHEIRTPMNAIIGMLELALLRPADQEPDRQSIQVAYDSARSLLELIGDILDIAKIEAGKFDLAPVRTALRALPEGAIRVFDGLARQKGIELVLKTDIVGVDDVLIDPLRMKQVLSNLVGNAIKFTTEGQVVLTVTARPDGEAAHVQFSVSDTGCGISEADQRQLFKPFSQVGGSAEAGPAPGTGLGLSISRRLVELMGGTLVMRSAPGVGTTVSVDLRLTMVEKSAQATPPAAAAQATPSKPQVSLRVLVVDDHKPNLMLLRQQLDYLGQRVVAADSGEAALALWHEHAFDVVITDCNMPGINGYELARRIRAAEAAPGYGRTRCILFGFTASAQMDEAQRCRAAGMDDCLFKPIGVDALRQRLNEAAARAALPTPPSPQAAAPATHDATPAAFSAESILALTQNDEALIRQLLEEVIRTNRADVDQLQKLHQQADWPKVSDMAHRLAGGARVVDAKAMIDTALALEKKAQGQAGPSPEIDGMVRTLAAQSAALETQLRAWLEQRPHQGQP</sequence>
<dbReference type="InterPro" id="IPR036097">
    <property type="entry name" value="HisK_dim/P_sf"/>
</dbReference>
<evidence type="ECO:0000256" key="22">
    <source>
        <dbReference type="SAM" id="SignalP"/>
    </source>
</evidence>
<evidence type="ECO:0000259" key="25">
    <source>
        <dbReference type="PROSITE" id="PS50112"/>
    </source>
</evidence>
<dbReference type="EMBL" id="HE965806">
    <property type="protein sequence ID" value="CCJ52715.1"/>
    <property type="molecule type" value="Genomic_DNA"/>
</dbReference>
<evidence type="ECO:0000256" key="10">
    <source>
        <dbReference type="ARBA" id="ARBA00022741"/>
    </source>
</evidence>
<dbReference type="InterPro" id="IPR001789">
    <property type="entry name" value="Sig_transdc_resp-reg_receiver"/>
</dbReference>
<keyword evidence="11" id="KW-0418">Kinase</keyword>
<evidence type="ECO:0000256" key="9">
    <source>
        <dbReference type="ARBA" id="ARBA00022729"/>
    </source>
</evidence>
<evidence type="ECO:0000256" key="7">
    <source>
        <dbReference type="ARBA" id="ARBA00022679"/>
    </source>
</evidence>
<keyword evidence="8 21" id="KW-0812">Transmembrane</keyword>
<dbReference type="Pfam" id="PF00072">
    <property type="entry name" value="Response_reg"/>
    <property type="match status" value="1"/>
</dbReference>
<dbReference type="SMART" id="SM00062">
    <property type="entry name" value="PBPb"/>
    <property type="match status" value="2"/>
</dbReference>
<dbReference type="Proteomes" id="UP000007564">
    <property type="component" value="Chromosome"/>
</dbReference>
<dbReference type="SUPFAM" id="SSF47384">
    <property type="entry name" value="Homodimeric domain of signal transducing histidine kinase"/>
    <property type="match status" value="1"/>
</dbReference>
<evidence type="ECO:0000256" key="15">
    <source>
        <dbReference type="ARBA" id="ARBA00023026"/>
    </source>
</evidence>
<dbReference type="PRINTS" id="PR00344">
    <property type="entry name" value="BCTRLSENSOR"/>
</dbReference>
<keyword evidence="13 21" id="KW-1133">Transmembrane helix</keyword>
<protein>
    <recommendedName>
        <fullName evidence="18">Virulence sensor protein BvgS</fullName>
        <ecNumber evidence="3">2.7.13.3</ecNumber>
    </recommendedName>
</protein>
<dbReference type="CDD" id="cd00088">
    <property type="entry name" value="HPT"/>
    <property type="match status" value="1"/>
</dbReference>
<dbReference type="SMART" id="SM00091">
    <property type="entry name" value="PAS"/>
    <property type="match status" value="1"/>
</dbReference>
<evidence type="ECO:0000256" key="4">
    <source>
        <dbReference type="ARBA" id="ARBA00022475"/>
    </source>
</evidence>
<comment type="catalytic activity">
    <reaction evidence="1">
        <text>ATP + protein L-histidine = ADP + protein N-phospho-L-histidine.</text>
        <dbReference type="EC" id="2.7.13.3"/>
    </reaction>
</comment>
<feature type="modified residue" description="4-aspartylphosphate" evidence="20">
    <location>
        <position position="1023"/>
    </location>
</feature>
<dbReference type="InterPro" id="IPR003594">
    <property type="entry name" value="HATPase_dom"/>
</dbReference>
<keyword evidence="9 22" id="KW-0732">Signal</keyword>
<dbReference type="SUPFAM" id="SSF52172">
    <property type="entry name" value="CheY-like"/>
    <property type="match status" value="1"/>
</dbReference>
<dbReference type="Gene3D" id="3.40.190.10">
    <property type="entry name" value="Periplasmic binding protein-like II"/>
    <property type="match status" value="4"/>
</dbReference>
<dbReference type="InterPro" id="IPR004358">
    <property type="entry name" value="Sig_transdc_His_kin-like_C"/>
</dbReference>
<dbReference type="GO" id="GO:0005886">
    <property type="term" value="C:plasma membrane"/>
    <property type="evidence" value="ECO:0007669"/>
    <property type="project" value="UniProtKB-SubCell"/>
</dbReference>
<dbReference type="SMART" id="SM00388">
    <property type="entry name" value="HisKA"/>
    <property type="match status" value="1"/>
</dbReference>
<evidence type="ECO:0000259" key="27">
    <source>
        <dbReference type="PROSITE" id="PS50894"/>
    </source>
</evidence>
<evidence type="ECO:0000313" key="28">
    <source>
        <dbReference type="EMBL" id="CCJ52715.1"/>
    </source>
</evidence>
<dbReference type="Pfam" id="PF02518">
    <property type="entry name" value="HATPase_c"/>
    <property type="match status" value="1"/>
</dbReference>
<keyword evidence="14" id="KW-0902">Two-component regulatory system</keyword>
<dbReference type="Pfam" id="PF00497">
    <property type="entry name" value="SBP_bac_3"/>
    <property type="match status" value="2"/>
</dbReference>
<evidence type="ECO:0000256" key="2">
    <source>
        <dbReference type="ARBA" id="ARBA00004429"/>
    </source>
</evidence>
<dbReference type="InterPro" id="IPR001638">
    <property type="entry name" value="Solute-binding_3/MltF_N"/>
</dbReference>
<dbReference type="PROSITE" id="PS50112">
    <property type="entry name" value="PAS"/>
    <property type="match status" value="1"/>
</dbReference>
<dbReference type="SUPFAM" id="SSF47226">
    <property type="entry name" value="Histidine-containing phosphotransfer domain, HPT domain"/>
    <property type="match status" value="1"/>
</dbReference>
<dbReference type="InterPro" id="IPR008207">
    <property type="entry name" value="Sig_transdc_His_kin_Hpt_dom"/>
</dbReference>
<dbReference type="PROSITE" id="PS50110">
    <property type="entry name" value="RESPONSE_REGULATORY"/>
    <property type="match status" value="1"/>
</dbReference>
<evidence type="ECO:0000256" key="14">
    <source>
        <dbReference type="ARBA" id="ARBA00023012"/>
    </source>
</evidence>
<evidence type="ECO:0000256" key="12">
    <source>
        <dbReference type="ARBA" id="ARBA00022840"/>
    </source>
</evidence>
<keyword evidence="10" id="KW-0547">Nucleotide-binding</keyword>
<dbReference type="GO" id="GO:0009927">
    <property type="term" value="F:histidine phosphotransfer kinase activity"/>
    <property type="evidence" value="ECO:0007669"/>
    <property type="project" value="TreeGrafter"/>
</dbReference>
<dbReference type="InterPro" id="IPR049870">
    <property type="entry name" value="BvgS-like_periplasmic1"/>
</dbReference>
<evidence type="ECO:0000256" key="3">
    <source>
        <dbReference type="ARBA" id="ARBA00012438"/>
    </source>
</evidence>
<dbReference type="SMART" id="SM00073">
    <property type="entry name" value="HPT"/>
    <property type="match status" value="1"/>
</dbReference>
<dbReference type="CDD" id="cd13707">
    <property type="entry name" value="PBP2_BvgS_D2"/>
    <property type="match status" value="1"/>
</dbReference>
<dbReference type="CDD" id="cd13705">
    <property type="entry name" value="PBP2_BvgS_D1"/>
    <property type="match status" value="1"/>
</dbReference>
<dbReference type="InterPro" id="IPR036641">
    <property type="entry name" value="HPT_dom_sf"/>
</dbReference>
<dbReference type="PROSITE" id="PS50894">
    <property type="entry name" value="HPT"/>
    <property type="match status" value="1"/>
</dbReference>
<evidence type="ECO:0000313" key="29">
    <source>
        <dbReference type="Proteomes" id="UP000007564"/>
    </source>
</evidence>
<evidence type="ECO:0000256" key="17">
    <source>
        <dbReference type="ARBA" id="ARBA00058004"/>
    </source>
</evidence>
<dbReference type="InterPro" id="IPR000700">
    <property type="entry name" value="PAS-assoc_C"/>
</dbReference>
<dbReference type="InterPro" id="IPR005467">
    <property type="entry name" value="His_kinase_dom"/>
</dbReference>
<feature type="domain" description="Response regulatory" evidence="24">
    <location>
        <begin position="974"/>
        <end position="1095"/>
    </location>
</feature>
<feature type="modified residue" description="Phosphohistidine" evidence="19">
    <location>
        <position position="1172"/>
    </location>
</feature>
<dbReference type="InterPro" id="IPR013767">
    <property type="entry name" value="PAS_fold"/>
</dbReference>
<keyword evidence="15" id="KW-0843">Virulence</keyword>
<dbReference type="CDD" id="cd00130">
    <property type="entry name" value="PAS"/>
    <property type="match status" value="1"/>
</dbReference>
<feature type="signal peptide" evidence="22">
    <location>
        <begin position="1"/>
        <end position="32"/>
    </location>
</feature>
<dbReference type="GO" id="GO:0000155">
    <property type="term" value="F:phosphorelay sensor kinase activity"/>
    <property type="evidence" value="ECO:0007669"/>
    <property type="project" value="InterPro"/>
</dbReference>
<dbReference type="GO" id="GO:0006355">
    <property type="term" value="P:regulation of DNA-templated transcription"/>
    <property type="evidence" value="ECO:0007669"/>
    <property type="project" value="InterPro"/>
</dbReference>
<evidence type="ECO:0000256" key="20">
    <source>
        <dbReference type="PROSITE-ProRule" id="PRU00169"/>
    </source>
</evidence>
<dbReference type="InterPro" id="IPR036890">
    <property type="entry name" value="HATPase_C_sf"/>
</dbReference>
<dbReference type="FunFam" id="3.30.565.10:FF:000010">
    <property type="entry name" value="Sensor histidine kinase RcsC"/>
    <property type="match status" value="1"/>
</dbReference>
<evidence type="ECO:0000256" key="18">
    <source>
        <dbReference type="ARBA" id="ARBA00070152"/>
    </source>
</evidence>
<feature type="domain" description="PAS" evidence="25">
    <location>
        <begin position="580"/>
        <end position="626"/>
    </location>
</feature>
<dbReference type="SUPFAM" id="SSF53850">
    <property type="entry name" value="Periplasmic binding protein-like II"/>
    <property type="match status" value="2"/>
</dbReference>
<feature type="domain" description="PAC" evidence="26">
    <location>
        <begin position="652"/>
        <end position="708"/>
    </location>
</feature>
<reference evidence="28 29" key="1">
    <citation type="journal article" date="2012" name="BMC Genomics">
        <title>Comparative genomics of the classical Bordetella subspecies: the evolution and exchange of virulence-associated diversity amongst closely related pathogens.</title>
        <authorList>
            <person name="Park J."/>
            <person name="Zhang Y."/>
            <person name="Buboltz A.M."/>
            <person name="Zhang X."/>
            <person name="Schuster S.C."/>
            <person name="Ahuja U."/>
            <person name="Liu M."/>
            <person name="Miller J.F."/>
            <person name="Sebaihia M."/>
            <person name="Bentley S.D."/>
            <person name="Parkhill J."/>
            <person name="Harvill E.T."/>
        </authorList>
    </citation>
    <scope>NUCLEOTIDE SEQUENCE [LARGE SCALE GENOMIC DNA]</scope>
    <source>
        <strain evidence="28 29">253</strain>
    </source>
</reference>
<dbReference type="CDD" id="cd00082">
    <property type="entry name" value="HisKA"/>
    <property type="match status" value="1"/>
</dbReference>
<dbReference type="InterPro" id="IPR035965">
    <property type="entry name" value="PAS-like_dom_sf"/>
</dbReference>
<dbReference type="EC" id="2.7.13.3" evidence="3"/>
<dbReference type="InterPro" id="IPR049871">
    <property type="entry name" value="BvgS-like_periplasmic2"/>
</dbReference>
<keyword evidence="7 28" id="KW-0808">Transferase</keyword>
<organism evidence="28 29">
    <name type="scientific">Bordetella bronchiseptica 253</name>
    <dbReference type="NCBI Taxonomy" id="568707"/>
    <lineage>
        <taxon>Bacteria</taxon>
        <taxon>Pseudomonadati</taxon>
        <taxon>Pseudomonadota</taxon>
        <taxon>Betaproteobacteria</taxon>
        <taxon>Burkholderiales</taxon>
        <taxon>Alcaligenaceae</taxon>
        <taxon>Bordetella</taxon>
    </lineage>
</organism>
<dbReference type="Gene3D" id="3.40.50.2300">
    <property type="match status" value="1"/>
</dbReference>
<evidence type="ECO:0000256" key="16">
    <source>
        <dbReference type="ARBA" id="ARBA00023136"/>
    </source>
</evidence>
<dbReference type="Gene3D" id="1.20.120.160">
    <property type="entry name" value="HPT domain"/>
    <property type="match status" value="1"/>
</dbReference>
<accession>A0A0C6P0E1</accession>
<keyword evidence="5" id="KW-0997">Cell inner membrane</keyword>
<name>A0A0C6P0E1_BORBO</name>
<evidence type="ECO:0000256" key="13">
    <source>
        <dbReference type="ARBA" id="ARBA00022989"/>
    </source>
</evidence>
<keyword evidence="16 21" id="KW-0472">Membrane</keyword>
<dbReference type="GO" id="GO:0005524">
    <property type="term" value="F:ATP binding"/>
    <property type="evidence" value="ECO:0007669"/>
    <property type="project" value="UniProtKB-KW"/>
</dbReference>
<evidence type="ECO:0000259" key="23">
    <source>
        <dbReference type="PROSITE" id="PS50109"/>
    </source>
</evidence>
<keyword evidence="4" id="KW-1003">Cell membrane</keyword>
<evidence type="ECO:0000256" key="11">
    <source>
        <dbReference type="ARBA" id="ARBA00022777"/>
    </source>
</evidence>
<dbReference type="KEGG" id="bbh:BN112_0797"/>
<evidence type="ECO:0000256" key="6">
    <source>
        <dbReference type="ARBA" id="ARBA00022553"/>
    </source>
</evidence>
<dbReference type="OrthoDB" id="8670869at2"/>
<evidence type="ECO:0000259" key="26">
    <source>
        <dbReference type="PROSITE" id="PS50113"/>
    </source>
</evidence>
<dbReference type="PROSITE" id="PS50109">
    <property type="entry name" value="HIS_KIN"/>
    <property type="match status" value="1"/>
</dbReference>
<dbReference type="PROSITE" id="PS50113">
    <property type="entry name" value="PAC"/>
    <property type="match status" value="1"/>
</dbReference>
<evidence type="ECO:0000256" key="21">
    <source>
        <dbReference type="SAM" id="Phobius"/>
    </source>
</evidence>
<comment type="subcellular location">
    <subcellularLocation>
        <location evidence="2">Cell inner membrane</location>
        <topology evidence="2">Multi-pass membrane protein</topology>
    </subcellularLocation>
</comment>
<evidence type="ECO:0000256" key="8">
    <source>
        <dbReference type="ARBA" id="ARBA00022692"/>
    </source>
</evidence>
<dbReference type="InterPro" id="IPR003661">
    <property type="entry name" value="HisK_dim/P_dom"/>
</dbReference>
<gene>
    <name evidence="28" type="primary">bvgS</name>
    <name evidence="28" type="ORF">BN112_0797</name>
</gene>
<keyword evidence="6 20" id="KW-0597">Phosphoprotein</keyword>
<dbReference type="NCBIfam" id="TIGR00229">
    <property type="entry name" value="sensory_box"/>
    <property type="match status" value="1"/>
</dbReference>
<evidence type="ECO:0000259" key="24">
    <source>
        <dbReference type="PROSITE" id="PS50110"/>
    </source>
</evidence>
<keyword evidence="12" id="KW-0067">ATP-binding</keyword>
<dbReference type="Gene3D" id="3.30.450.20">
    <property type="entry name" value="PAS domain"/>
    <property type="match status" value="1"/>
</dbReference>
<dbReference type="RefSeq" id="WP_003811072.1">
    <property type="nucleotide sequence ID" value="NC_019382.1"/>
</dbReference>
<evidence type="ECO:0000256" key="1">
    <source>
        <dbReference type="ARBA" id="ARBA00000085"/>
    </source>
</evidence>
<dbReference type="SUPFAM" id="SSF55874">
    <property type="entry name" value="ATPase domain of HSP90 chaperone/DNA topoisomerase II/histidine kinase"/>
    <property type="match status" value="1"/>
</dbReference>
<dbReference type="Pfam" id="PF00512">
    <property type="entry name" value="HisKA"/>
    <property type="match status" value="1"/>
</dbReference>
<dbReference type="Gene3D" id="1.10.287.130">
    <property type="match status" value="1"/>
</dbReference>
<dbReference type="Gene3D" id="3.30.565.10">
    <property type="entry name" value="Histidine kinase-like ATPase, C-terminal domain"/>
    <property type="match status" value="1"/>
</dbReference>
<dbReference type="PANTHER" id="PTHR43047">
    <property type="entry name" value="TWO-COMPONENT HISTIDINE PROTEIN KINASE"/>
    <property type="match status" value="1"/>
</dbReference>
<dbReference type="SUPFAM" id="SSF55785">
    <property type="entry name" value="PYP-like sensor domain (PAS domain)"/>
    <property type="match status" value="1"/>
</dbReference>
<dbReference type="SMART" id="SM00448">
    <property type="entry name" value="REC"/>
    <property type="match status" value="1"/>
</dbReference>
<dbReference type="CDD" id="cd17546">
    <property type="entry name" value="REC_hyHK_CKI1_RcsC-like"/>
    <property type="match status" value="1"/>
</dbReference>
<feature type="domain" description="HPt" evidence="27">
    <location>
        <begin position="1133"/>
        <end position="1228"/>
    </location>
</feature>
<dbReference type="Pfam" id="PF00989">
    <property type="entry name" value="PAS"/>
    <property type="match status" value="1"/>
</dbReference>
<feature type="transmembrane region" description="Helical" evidence="21">
    <location>
        <begin position="542"/>
        <end position="562"/>
    </location>
</feature>
<dbReference type="PANTHER" id="PTHR43047:SF72">
    <property type="entry name" value="OSMOSENSING HISTIDINE PROTEIN KINASE SLN1"/>
    <property type="match status" value="1"/>
</dbReference>
<dbReference type="HOGENOM" id="CLU_000445_37_3_4"/>
<dbReference type="InterPro" id="IPR000014">
    <property type="entry name" value="PAS"/>
</dbReference>
<dbReference type="InterPro" id="IPR011006">
    <property type="entry name" value="CheY-like_superfamily"/>
</dbReference>
<proteinExistence type="predicted"/>
<comment type="function">
    <text evidence="17">Member of the two-component regulatory system BvgS/BvgA. Phosphorylates BvgA via a four-step phosphorelay in response to environmental signals.</text>
</comment>
<dbReference type="CDD" id="cd16922">
    <property type="entry name" value="HATPase_EvgS-ArcB-TorS-like"/>
    <property type="match status" value="1"/>
</dbReference>
<dbReference type="AlphaFoldDB" id="A0A0C6P0E1"/>
<evidence type="ECO:0000256" key="5">
    <source>
        <dbReference type="ARBA" id="ARBA00022519"/>
    </source>
</evidence>
<feature type="domain" description="Histidine kinase" evidence="23">
    <location>
        <begin position="726"/>
        <end position="948"/>
    </location>
</feature>
<evidence type="ECO:0000256" key="19">
    <source>
        <dbReference type="PROSITE-ProRule" id="PRU00110"/>
    </source>
</evidence>